<dbReference type="PATRIC" id="fig|1423781.4.peg.26"/>
<evidence type="ECO:0000259" key="8">
    <source>
        <dbReference type="Pfam" id="PF00324"/>
    </source>
</evidence>
<feature type="transmembrane region" description="Helical" evidence="7">
    <location>
        <begin position="241"/>
        <end position="259"/>
    </location>
</feature>
<dbReference type="Proteomes" id="UP000052012">
    <property type="component" value="Unassembled WGS sequence"/>
</dbReference>
<dbReference type="Gene3D" id="1.20.1740.10">
    <property type="entry name" value="Amino acid/polyamine transporter I"/>
    <property type="match status" value="1"/>
</dbReference>
<keyword evidence="6 7" id="KW-0472">Membrane</keyword>
<evidence type="ECO:0000256" key="2">
    <source>
        <dbReference type="ARBA" id="ARBA00022448"/>
    </source>
</evidence>
<dbReference type="PANTHER" id="PTHR43495">
    <property type="entry name" value="GABA PERMEASE"/>
    <property type="match status" value="1"/>
</dbReference>
<keyword evidence="10" id="KW-1185">Reference proteome</keyword>
<keyword evidence="5 7" id="KW-1133">Transmembrane helix</keyword>
<evidence type="ECO:0000256" key="6">
    <source>
        <dbReference type="ARBA" id="ARBA00023136"/>
    </source>
</evidence>
<evidence type="ECO:0000256" key="7">
    <source>
        <dbReference type="SAM" id="Phobius"/>
    </source>
</evidence>
<dbReference type="Pfam" id="PF00324">
    <property type="entry name" value="AA_permease"/>
    <property type="match status" value="1"/>
</dbReference>
<keyword evidence="4" id="KW-0029">Amino-acid transport</keyword>
<dbReference type="AlphaFoldDB" id="A0A0R2B2Z6"/>
<evidence type="ECO:0000256" key="5">
    <source>
        <dbReference type="ARBA" id="ARBA00022989"/>
    </source>
</evidence>
<feature type="transmembrane region" description="Helical" evidence="7">
    <location>
        <begin position="121"/>
        <end position="138"/>
    </location>
</feature>
<accession>A0A0R2B2Z6</accession>
<keyword evidence="2" id="KW-0813">Transport</keyword>
<feature type="transmembrane region" description="Helical" evidence="7">
    <location>
        <begin position="331"/>
        <end position="352"/>
    </location>
</feature>
<gene>
    <name evidence="9" type="ORF">FD06_GL000024</name>
</gene>
<dbReference type="GO" id="GO:0016020">
    <property type="term" value="C:membrane"/>
    <property type="evidence" value="ECO:0007669"/>
    <property type="project" value="UniProtKB-SubCell"/>
</dbReference>
<dbReference type="EMBL" id="AYYQ01000001">
    <property type="protein sequence ID" value="KRM69859.1"/>
    <property type="molecule type" value="Genomic_DNA"/>
</dbReference>
<dbReference type="GO" id="GO:0055085">
    <property type="term" value="P:transmembrane transport"/>
    <property type="evidence" value="ECO:0007669"/>
    <property type="project" value="InterPro"/>
</dbReference>
<feature type="domain" description="Amino acid permease/ SLC12A" evidence="8">
    <location>
        <begin position="14"/>
        <end position="454"/>
    </location>
</feature>
<feature type="transmembrane region" description="Helical" evidence="7">
    <location>
        <begin position="150"/>
        <end position="174"/>
    </location>
</feature>
<protein>
    <submittedName>
        <fullName evidence="9">Amino acid transport protein</fullName>
    </submittedName>
</protein>
<sequence length="460" mass="50236">MSNKNFDKSLESKHLITLSLGGVIGTGIFMSTGYSIQSAGAVGTILAYIVGSVLVCLIMSCLGELSVHNPNTGAFHTYASKYINPGMGFLTAWLYWLTWTIALGSQFVSLSLIAKQYFPHFPIWGFNLLFAIIILLLNTIKIEILSKSEFWMSIIKAAALAIFLVIGLLMVFKVIPTHQQNFKPFFAELTTNGWFPNGIAPVISIILSANFAFSGTEMISVAAGETQNPEKSIPQAIKKTLLILIVLFIGTIIVLGSILPQHSASLTQSPFVSVLNNVGIPYAGNIMNLILFITIFSGANSGVYAASRMLWSLADKNTLPKKLAKLTKNGLPIYGLILTIMGGFLALFSSVYAPNTVYLALTAISAFAVVMVWLIIAWSQLNFRKQFIASGHSLSELKYKSPGYPYVPWIVIIICSISLLGIALDPSQRIAIIVGIPFSIICYAYYQIVYKKKLEGDLNE</sequence>
<dbReference type="FunFam" id="1.20.1740.10:FF:000001">
    <property type="entry name" value="Amino acid permease"/>
    <property type="match status" value="1"/>
</dbReference>
<keyword evidence="3 7" id="KW-0812">Transmembrane</keyword>
<dbReference type="PIRSF" id="PIRSF006060">
    <property type="entry name" value="AA_transporter"/>
    <property type="match status" value="1"/>
</dbReference>
<evidence type="ECO:0000313" key="10">
    <source>
        <dbReference type="Proteomes" id="UP000052012"/>
    </source>
</evidence>
<comment type="caution">
    <text evidence="9">The sequence shown here is derived from an EMBL/GenBank/DDBJ whole genome shotgun (WGS) entry which is preliminary data.</text>
</comment>
<evidence type="ECO:0000256" key="1">
    <source>
        <dbReference type="ARBA" id="ARBA00004141"/>
    </source>
</evidence>
<reference evidence="9 10" key="1">
    <citation type="journal article" date="2015" name="Genome Announc.">
        <title>Expanding the biotechnology potential of lactobacilli through comparative genomics of 213 strains and associated genera.</title>
        <authorList>
            <person name="Sun Z."/>
            <person name="Harris H.M."/>
            <person name="McCann A."/>
            <person name="Guo C."/>
            <person name="Argimon S."/>
            <person name="Zhang W."/>
            <person name="Yang X."/>
            <person name="Jeffery I.B."/>
            <person name="Cooney J.C."/>
            <person name="Kagawa T.F."/>
            <person name="Liu W."/>
            <person name="Song Y."/>
            <person name="Salvetti E."/>
            <person name="Wrobel A."/>
            <person name="Rasinkangas P."/>
            <person name="Parkhill J."/>
            <person name="Rea M.C."/>
            <person name="O'Sullivan O."/>
            <person name="Ritari J."/>
            <person name="Douillard F.P."/>
            <person name="Paul Ross R."/>
            <person name="Yang R."/>
            <person name="Briner A.E."/>
            <person name="Felis G.E."/>
            <person name="de Vos W.M."/>
            <person name="Barrangou R."/>
            <person name="Klaenhammer T.R."/>
            <person name="Caufield P.W."/>
            <person name="Cui Y."/>
            <person name="Zhang H."/>
            <person name="O'Toole P.W."/>
        </authorList>
    </citation>
    <scope>NUCLEOTIDE SEQUENCE [LARGE SCALE GENOMIC DNA]</scope>
    <source>
        <strain evidence="9 10">DSM 23829</strain>
    </source>
</reference>
<dbReference type="RefSeq" id="WP_056965505.1">
    <property type="nucleotide sequence ID" value="NZ_AYYQ01000001.1"/>
</dbReference>
<dbReference type="STRING" id="1423781.FD06_GL000024"/>
<name>A0A0R2B2Z6_9LACO</name>
<dbReference type="PANTHER" id="PTHR43495:SF5">
    <property type="entry name" value="GAMMA-AMINOBUTYRIC ACID PERMEASE"/>
    <property type="match status" value="1"/>
</dbReference>
<organism evidence="9 10">
    <name type="scientific">Apilactobacillus ozensis DSM 23829 = JCM 17196</name>
    <dbReference type="NCBI Taxonomy" id="1423781"/>
    <lineage>
        <taxon>Bacteria</taxon>
        <taxon>Bacillati</taxon>
        <taxon>Bacillota</taxon>
        <taxon>Bacilli</taxon>
        <taxon>Lactobacillales</taxon>
        <taxon>Lactobacillaceae</taxon>
        <taxon>Apilactobacillus</taxon>
    </lineage>
</organism>
<proteinExistence type="predicted"/>
<feature type="transmembrane region" description="Helical" evidence="7">
    <location>
        <begin position="358"/>
        <end position="383"/>
    </location>
</feature>
<feature type="transmembrane region" description="Helical" evidence="7">
    <location>
        <begin position="430"/>
        <end position="446"/>
    </location>
</feature>
<evidence type="ECO:0000256" key="3">
    <source>
        <dbReference type="ARBA" id="ARBA00022692"/>
    </source>
</evidence>
<feature type="transmembrane region" description="Helical" evidence="7">
    <location>
        <begin position="42"/>
        <end position="62"/>
    </location>
</feature>
<dbReference type="InterPro" id="IPR004841">
    <property type="entry name" value="AA-permease/SLC12A_dom"/>
</dbReference>
<feature type="transmembrane region" description="Helical" evidence="7">
    <location>
        <begin position="404"/>
        <end position="424"/>
    </location>
</feature>
<evidence type="ECO:0000256" key="4">
    <source>
        <dbReference type="ARBA" id="ARBA00022970"/>
    </source>
</evidence>
<comment type="subcellular location">
    <subcellularLocation>
        <location evidence="1">Membrane</location>
        <topology evidence="1">Multi-pass membrane protein</topology>
    </subcellularLocation>
</comment>
<feature type="transmembrane region" description="Helical" evidence="7">
    <location>
        <begin position="15"/>
        <end position="36"/>
    </location>
</feature>
<dbReference type="OrthoDB" id="9780162at2"/>
<feature type="transmembrane region" description="Helical" evidence="7">
    <location>
        <begin position="279"/>
        <end position="299"/>
    </location>
</feature>
<dbReference type="GO" id="GO:0006865">
    <property type="term" value="P:amino acid transport"/>
    <property type="evidence" value="ECO:0007669"/>
    <property type="project" value="UniProtKB-KW"/>
</dbReference>
<evidence type="ECO:0000313" key="9">
    <source>
        <dbReference type="EMBL" id="KRM69859.1"/>
    </source>
</evidence>